<protein>
    <recommendedName>
        <fullName evidence="1">Integrase catalytic domain-containing protein</fullName>
    </recommendedName>
</protein>
<dbReference type="SUPFAM" id="SSF53098">
    <property type="entry name" value="Ribonuclease H-like"/>
    <property type="match status" value="1"/>
</dbReference>
<dbReference type="InterPro" id="IPR036397">
    <property type="entry name" value="RNaseH_sf"/>
</dbReference>
<dbReference type="GO" id="GO:0015074">
    <property type="term" value="P:DNA integration"/>
    <property type="evidence" value="ECO:0007669"/>
    <property type="project" value="InterPro"/>
</dbReference>
<dbReference type="InterPro" id="IPR032675">
    <property type="entry name" value="LRR_dom_sf"/>
</dbReference>
<dbReference type="Gene3D" id="3.80.10.10">
    <property type="entry name" value="Ribonuclease Inhibitor"/>
    <property type="match status" value="1"/>
</dbReference>
<proteinExistence type="predicted"/>
<feature type="domain" description="Integrase catalytic" evidence="1">
    <location>
        <begin position="120"/>
        <end position="284"/>
    </location>
</feature>
<dbReference type="InterPro" id="IPR039537">
    <property type="entry name" value="Retrotran_Ty1/copia-like"/>
</dbReference>
<dbReference type="Pfam" id="PF24758">
    <property type="entry name" value="LRR_At5g56370"/>
    <property type="match status" value="1"/>
</dbReference>
<dbReference type="Pfam" id="PF00665">
    <property type="entry name" value="rve"/>
    <property type="match status" value="1"/>
</dbReference>
<dbReference type="PANTHER" id="PTHR42648">
    <property type="entry name" value="TRANSPOSASE, PUTATIVE-RELATED"/>
    <property type="match status" value="1"/>
</dbReference>
<dbReference type="Gene3D" id="3.30.420.10">
    <property type="entry name" value="Ribonuclease H-like superfamily/Ribonuclease H"/>
    <property type="match status" value="1"/>
</dbReference>
<comment type="caution">
    <text evidence="2">The sequence shown here is derived from an EMBL/GenBank/DDBJ whole genome shotgun (WGS) entry which is preliminary data.</text>
</comment>
<evidence type="ECO:0000313" key="2">
    <source>
        <dbReference type="EMBL" id="TXG58975.1"/>
    </source>
</evidence>
<dbReference type="AlphaFoldDB" id="A0A5C7HQD3"/>
<dbReference type="PANTHER" id="PTHR42648:SF26">
    <property type="entry name" value="INTEGRASE CATALYTIC DOMAIN-CONTAINING PROTEIN"/>
    <property type="match status" value="1"/>
</dbReference>
<dbReference type="InterPro" id="IPR001584">
    <property type="entry name" value="Integrase_cat-core"/>
</dbReference>
<organism evidence="2 3">
    <name type="scientific">Acer yangbiense</name>
    <dbReference type="NCBI Taxonomy" id="1000413"/>
    <lineage>
        <taxon>Eukaryota</taxon>
        <taxon>Viridiplantae</taxon>
        <taxon>Streptophyta</taxon>
        <taxon>Embryophyta</taxon>
        <taxon>Tracheophyta</taxon>
        <taxon>Spermatophyta</taxon>
        <taxon>Magnoliopsida</taxon>
        <taxon>eudicotyledons</taxon>
        <taxon>Gunneridae</taxon>
        <taxon>Pentapetalae</taxon>
        <taxon>rosids</taxon>
        <taxon>malvids</taxon>
        <taxon>Sapindales</taxon>
        <taxon>Sapindaceae</taxon>
        <taxon>Hippocastanoideae</taxon>
        <taxon>Acereae</taxon>
        <taxon>Acer</taxon>
    </lineage>
</organism>
<accession>A0A5C7HQD3</accession>
<dbReference type="Proteomes" id="UP000323000">
    <property type="component" value="Chromosome 7"/>
</dbReference>
<dbReference type="PROSITE" id="PS50994">
    <property type="entry name" value="INTEGRASE"/>
    <property type="match status" value="1"/>
</dbReference>
<dbReference type="InterPro" id="IPR012337">
    <property type="entry name" value="RNaseH-like_sf"/>
</dbReference>
<sequence>MSDYLMKKKSLIDALMYSGSVVSEDDKVGYILGGLGPEYDAFVIPITSMPDCYSLPDINALLLTHEARIDQHHSSESLTVNMATNTQGFNHFKSNNNTGYGRGNFQGKSHKLPFHSSKTVYKTPLTLIVADVWGPAPIASSKGYKYYLSLMDACTRYTWICLLKSKSEVRQAFLLFKAQVELQFDSKIKILQSDCGKEFLVLTADLQASGILFRQSCPYVHEQNGLIERKHRHLVETGLTLLAQASLPMMYWDEAFLAAVYLINRMPSSALGGQVPFQKLYHTDPDYSSLKVFGLERKVRKLNIRVFIDDDELWVVRLPQSIFTCNTLVELCILSDFVSDIPDSTKCFPSLKLLYISITNPDDDLLQKLFRSCPVLEDLSIHGDLVSNEDVLIFDIMGVHGFLLL</sequence>
<dbReference type="EMBL" id="VAHF01000007">
    <property type="protein sequence ID" value="TXG58975.1"/>
    <property type="molecule type" value="Genomic_DNA"/>
</dbReference>
<name>A0A5C7HQD3_9ROSI</name>
<evidence type="ECO:0000313" key="3">
    <source>
        <dbReference type="Proteomes" id="UP000323000"/>
    </source>
</evidence>
<gene>
    <name evidence="2" type="ORF">EZV62_016804</name>
</gene>
<dbReference type="SUPFAM" id="SSF52047">
    <property type="entry name" value="RNI-like"/>
    <property type="match status" value="1"/>
</dbReference>
<keyword evidence="3" id="KW-1185">Reference proteome</keyword>
<dbReference type="InterPro" id="IPR055411">
    <property type="entry name" value="LRR_FXL15/At3g58940/PEG3-like"/>
</dbReference>
<evidence type="ECO:0000259" key="1">
    <source>
        <dbReference type="PROSITE" id="PS50994"/>
    </source>
</evidence>
<dbReference type="OrthoDB" id="1749397at2759"/>
<reference evidence="3" key="1">
    <citation type="journal article" date="2019" name="Gigascience">
        <title>De novo genome assembly of the endangered Acer yangbiense, a plant species with extremely small populations endemic to Yunnan Province, China.</title>
        <authorList>
            <person name="Yang J."/>
            <person name="Wariss H.M."/>
            <person name="Tao L."/>
            <person name="Zhang R."/>
            <person name="Yun Q."/>
            <person name="Hollingsworth P."/>
            <person name="Dao Z."/>
            <person name="Luo G."/>
            <person name="Guo H."/>
            <person name="Ma Y."/>
            <person name="Sun W."/>
        </authorList>
    </citation>
    <scope>NUCLEOTIDE SEQUENCE [LARGE SCALE GENOMIC DNA]</scope>
    <source>
        <strain evidence="3">cv. Malutang</strain>
    </source>
</reference>
<dbReference type="GO" id="GO:0003676">
    <property type="term" value="F:nucleic acid binding"/>
    <property type="evidence" value="ECO:0007669"/>
    <property type="project" value="InterPro"/>
</dbReference>